<dbReference type="Pfam" id="PF07159">
    <property type="entry name" value="CYRIA-B_Rac1-bd"/>
    <property type="match status" value="1"/>
</dbReference>
<keyword evidence="3" id="KW-1185">Reference proteome</keyword>
<dbReference type="Pfam" id="PF05994">
    <property type="entry name" value="FragX_IP"/>
    <property type="match status" value="2"/>
</dbReference>
<dbReference type="Proteomes" id="UP001371456">
    <property type="component" value="Unassembled WGS sequence"/>
</dbReference>
<evidence type="ECO:0000259" key="1">
    <source>
        <dbReference type="Pfam" id="PF07159"/>
    </source>
</evidence>
<dbReference type="GO" id="GO:0031267">
    <property type="term" value="F:small GTPase binding"/>
    <property type="evidence" value="ECO:0007669"/>
    <property type="project" value="InterPro"/>
</dbReference>
<dbReference type="InterPro" id="IPR008081">
    <property type="entry name" value="Cytoplasmic_FMR1-int"/>
</dbReference>
<dbReference type="InterPro" id="IPR009828">
    <property type="entry name" value="CYRIA/CYRIB_Rac1-bd"/>
</dbReference>
<accession>A0AAN8SU19</accession>
<dbReference type="PANTHER" id="PTHR12195">
    <property type="entry name" value="CYTOPLASMIC FMR1-INTERACTING PROTEIN-RELATED"/>
    <property type="match status" value="1"/>
</dbReference>
<dbReference type="GO" id="GO:0005737">
    <property type="term" value="C:cytoplasm"/>
    <property type="evidence" value="ECO:0007669"/>
    <property type="project" value="UniProtKB-ARBA"/>
</dbReference>
<dbReference type="AlphaFoldDB" id="A0AAN8SU19"/>
<dbReference type="PRINTS" id="PR01698">
    <property type="entry name" value="CYTOFMRPINTP"/>
</dbReference>
<proteinExistence type="predicted"/>
<reference evidence="2 3" key="1">
    <citation type="submission" date="2024-02" db="EMBL/GenBank/DDBJ databases">
        <title>de novo genome assembly of Solanum bulbocastanum strain 11H21.</title>
        <authorList>
            <person name="Hosaka A.J."/>
        </authorList>
    </citation>
    <scope>NUCLEOTIDE SEQUENCE [LARGE SCALE GENOMIC DNA]</scope>
    <source>
        <tissue evidence="2">Young leaves</tissue>
    </source>
</reference>
<dbReference type="GO" id="GO:0030833">
    <property type="term" value="P:regulation of actin filament polymerization"/>
    <property type="evidence" value="ECO:0007669"/>
    <property type="project" value="InterPro"/>
</dbReference>
<evidence type="ECO:0000313" key="3">
    <source>
        <dbReference type="Proteomes" id="UP001371456"/>
    </source>
</evidence>
<sequence length="1220" mass="138959">MAVPIEEAIAALSTFSLEDDQPEVQGPGFWVSAEGGATISPIEYSDVAAYRLSLSEDTKAINQLNTLIQEGKEMGSVLYTYRSCVKALPQLPDSMKQSQADLYLETYQVLDLEMSRLREIQRWQASAASKLAADMQRFSRPERRINGPTVTHLWSILKLLDVLIQLDHLKNAKASIPNDFSWYKRTFTQVSVQWQDTDSMREELDDLQIFLSTRWAILLNLHVEMFRVNNVEDILQVLIVFIVESLELNFALLFPERHTLLRVLPVLIVLAASSEKDSESLYKRVKINRLINIFKNDPVVPAFPDLHLSPAAILKELSTYFPKFSAQTRLLTLPAPHELPLREAQDYQRQYLIVNHSGAIRAEHDDFTVRFASAMSQLVLLKSIDGVDVEWVKEVKGNTYDMVVEGFQLLSRWTARVWEQCAWKFSRPCKDPVPMESHDMPASFSDYEKVVRYNYNAEERKALVELVSYIKSIGSMMQKVDTSVTDALWETIHAEVQDFVQNTLATMLRTTFRKKKDLSRILSDMRTLSADWMANTSMPETEMQSYPHSGEESRGTLFYPRPVAPTAAQVHCLQFLIYEVVSGGNMRKRGGIFGNSGSEIPINDLKQLEAFFYKLGFFLHVLDYTATLGTLTDLGFLWFREFYLESSRVIQFPIECSLPWMLVDHVIESPIIGLLESSLMSFDIYNDAAQQALVILKQRFLYDEIEAEVDNCFDIFVLKLCESIFTYYKSWAASELLDPSFLFAIDIGEKFAVQPMRFVALLKTTRVKLLGRTINLRSLIADRMNKMFRDNLEFLFDRFESQDLCAIVELEMLLDILQLTHELLSKDLTIDSFNLMLNEMQENVSLVSYSSRLASQIWTEMQNDFLPNFILCNTTQRFVRSARVPPVPVQKPSVPYAKPNFYCGTPDLNSAYQSFARLYCGFFGVPHMFSLVKLLGSRSLPWLIRALLDNISNKITTVEPMITGLQEALPKSIGLLPFDGGCMRLAKEHLSCWHSKSELKAEVLCGIKEIGSVLYWMGLLDIVLREVDTRQFMQTAPWLGLIPGADGQILHSQEGGDSPMVTLFKSATTATMSNPNCTNPTSFHTISRQAEAAGRIDEKHSEGIVWHVSKARQDVPYPDFFQPLCVSDGIWQHEYLEESVQLQSNTYEMLGDSVAWGGCTIIYLLGQQLHFELFDFSHQVLNVAEVESVAISPTQKNPNFLQAPGKVNERLERLQRTSSA</sequence>
<feature type="domain" description="CYRIA/CYRIB Rac1 binding" evidence="1">
    <location>
        <begin position="155"/>
        <end position="217"/>
    </location>
</feature>
<protein>
    <recommendedName>
        <fullName evidence="1">CYRIA/CYRIB Rac1 binding domain-containing protein</fullName>
    </recommendedName>
</protein>
<dbReference type="PIRSF" id="PIRSF008153">
    <property type="entry name" value="FMR1_interacting"/>
    <property type="match status" value="1"/>
</dbReference>
<organism evidence="2 3">
    <name type="scientific">Solanum bulbocastanum</name>
    <name type="common">Wild potato</name>
    <dbReference type="NCBI Taxonomy" id="147425"/>
    <lineage>
        <taxon>Eukaryota</taxon>
        <taxon>Viridiplantae</taxon>
        <taxon>Streptophyta</taxon>
        <taxon>Embryophyta</taxon>
        <taxon>Tracheophyta</taxon>
        <taxon>Spermatophyta</taxon>
        <taxon>Magnoliopsida</taxon>
        <taxon>eudicotyledons</taxon>
        <taxon>Gunneridae</taxon>
        <taxon>Pentapetalae</taxon>
        <taxon>asterids</taxon>
        <taxon>lamiids</taxon>
        <taxon>Solanales</taxon>
        <taxon>Solanaceae</taxon>
        <taxon>Solanoideae</taxon>
        <taxon>Solaneae</taxon>
        <taxon>Solanum</taxon>
    </lineage>
</organism>
<name>A0AAN8SU19_SOLBU</name>
<dbReference type="EMBL" id="JBANQN010000011">
    <property type="protein sequence ID" value="KAK6775638.1"/>
    <property type="molecule type" value="Genomic_DNA"/>
</dbReference>
<comment type="caution">
    <text evidence="2">The sequence shown here is derived from an EMBL/GenBank/DDBJ whole genome shotgun (WGS) entry which is preliminary data.</text>
</comment>
<evidence type="ECO:0000313" key="2">
    <source>
        <dbReference type="EMBL" id="KAK6775638.1"/>
    </source>
</evidence>
<gene>
    <name evidence="2" type="ORF">RDI58_026639</name>
</gene>